<feature type="compositionally biased region" description="Low complexity" evidence="3">
    <location>
        <begin position="275"/>
        <end position="288"/>
    </location>
</feature>
<dbReference type="CDD" id="cd00063">
    <property type="entry name" value="FN3"/>
    <property type="match status" value="1"/>
</dbReference>
<evidence type="ECO:0000259" key="6">
    <source>
        <dbReference type="PROSITE" id="PS51820"/>
    </source>
</evidence>
<evidence type="ECO:0000313" key="8">
    <source>
        <dbReference type="Proteomes" id="UP001550739"/>
    </source>
</evidence>
<organism evidence="7 8">
    <name type="scientific">Streptomyces sp. 900129855</name>
    <dbReference type="NCBI Taxonomy" id="3155129"/>
    <lineage>
        <taxon>Bacteria</taxon>
        <taxon>Bacillati</taxon>
        <taxon>Actinomycetota</taxon>
        <taxon>Actinomycetes</taxon>
        <taxon>Kitasatosporales</taxon>
        <taxon>Streptomycetaceae</taxon>
        <taxon>Streptomyces</taxon>
    </lineage>
</organism>
<evidence type="ECO:0000256" key="1">
    <source>
        <dbReference type="ARBA" id="ARBA00023295"/>
    </source>
</evidence>
<dbReference type="InterPro" id="IPR011658">
    <property type="entry name" value="PA14_dom"/>
</dbReference>
<keyword evidence="8" id="KW-1185">Reference proteome</keyword>
<evidence type="ECO:0000256" key="3">
    <source>
        <dbReference type="SAM" id="MobiDB-lite"/>
    </source>
</evidence>
<feature type="domain" description="Fibronectin type-III" evidence="5">
    <location>
        <begin position="188"/>
        <end position="289"/>
    </location>
</feature>
<evidence type="ECO:0000256" key="2">
    <source>
        <dbReference type="ARBA" id="ARBA00023326"/>
    </source>
</evidence>
<feature type="region of interest" description="Disordered" evidence="3">
    <location>
        <begin position="640"/>
        <end position="659"/>
    </location>
</feature>
<keyword evidence="2" id="KW-0624">Polysaccharide degradation</keyword>
<dbReference type="PROSITE" id="PS50853">
    <property type="entry name" value="FN3"/>
    <property type="match status" value="2"/>
</dbReference>
<keyword evidence="1" id="KW-0326">Glycosidase</keyword>
<feature type="signal peptide" evidence="4">
    <location>
        <begin position="1"/>
        <end position="28"/>
    </location>
</feature>
<dbReference type="PROSITE" id="PS51820">
    <property type="entry name" value="PA14"/>
    <property type="match status" value="1"/>
</dbReference>
<dbReference type="Gene3D" id="2.60.40.10">
    <property type="entry name" value="Immunoglobulins"/>
    <property type="match status" value="6"/>
</dbReference>
<dbReference type="InterPro" id="IPR037524">
    <property type="entry name" value="PA14/GLEYA"/>
</dbReference>
<dbReference type="Pfam" id="PF00041">
    <property type="entry name" value="fn3"/>
    <property type="match status" value="1"/>
</dbReference>
<evidence type="ECO:0000313" key="7">
    <source>
        <dbReference type="EMBL" id="MEU3787257.1"/>
    </source>
</evidence>
<keyword evidence="4" id="KW-0732">Signal</keyword>
<dbReference type="Proteomes" id="UP001550739">
    <property type="component" value="Unassembled WGS sequence"/>
</dbReference>
<dbReference type="SUPFAM" id="SSF49265">
    <property type="entry name" value="Fibronectin type III"/>
    <property type="match status" value="2"/>
</dbReference>
<accession>A0ABV2ZXF9</accession>
<evidence type="ECO:0000256" key="4">
    <source>
        <dbReference type="SAM" id="SignalP"/>
    </source>
</evidence>
<feature type="chain" id="PRO_5046947462" evidence="4">
    <location>
        <begin position="29"/>
        <end position="1036"/>
    </location>
</feature>
<proteinExistence type="predicted"/>
<dbReference type="RefSeq" id="WP_361709613.1">
    <property type="nucleotide sequence ID" value="NZ_JBEZVE010000039.1"/>
</dbReference>
<dbReference type="SUPFAM" id="SSF56988">
    <property type="entry name" value="Anthrax protective antigen"/>
    <property type="match status" value="1"/>
</dbReference>
<feature type="region of interest" description="Disordered" evidence="3">
    <location>
        <begin position="274"/>
        <end position="319"/>
    </location>
</feature>
<keyword evidence="1" id="KW-0378">Hydrolase</keyword>
<comment type="caution">
    <text evidence="7">The sequence shown here is derived from an EMBL/GenBank/DDBJ whole genome shotgun (WGS) entry which is preliminary data.</text>
</comment>
<dbReference type="InterPro" id="IPR036116">
    <property type="entry name" value="FN3_sf"/>
</dbReference>
<dbReference type="Pfam" id="PF07691">
    <property type="entry name" value="PA14"/>
    <property type="match status" value="1"/>
</dbReference>
<dbReference type="EMBL" id="JBEZVE010000039">
    <property type="protein sequence ID" value="MEU3787257.1"/>
    <property type="molecule type" value="Genomic_DNA"/>
</dbReference>
<feature type="domain" description="Fibronectin type-III" evidence="5">
    <location>
        <begin position="420"/>
        <end position="529"/>
    </location>
</feature>
<name>A0ABV2ZXF9_9ACTN</name>
<keyword evidence="2" id="KW-0119">Carbohydrate metabolism</keyword>
<evidence type="ECO:0000259" key="5">
    <source>
        <dbReference type="PROSITE" id="PS50853"/>
    </source>
</evidence>
<sequence length="1036" mass="109196">MGRPVPPQSRVRAPRRLRLLWPVTAAGAALIAGTVQGPPRTAPPDAVPVASVNCSDGVWKADYYPNTTLTGTPRASLCDASVNENWGTGHPARLSLPDDRFGVRWTMRRDFGGGGPFLLRTAAQDGVRVWIDGTRYVNLWRDYVSTQRASVKVTVPAGTHTVRVDYAAFTGSANISADLAPTTADRVAPLAPASLSAVRGDGRATVNWARNAEADLAGYRVYRSTSTPVALDTAHRISGSGPLTARTFTSTGLRNGTKYWFAVTAVDRTGNQSRASAAVSAVPADTTPPRAPEDLGADGYGDIDLNGNGVPDPDDDLGENHLSWGPSWDDDSSTQDSFAGYHVYRATAPDGPWARIRSADARVVQDNAYADKDAPIGVTAYYRVTAVDTAGNESAAATTEPGEYAGTVASALRPDTGLYPPRQPTRLKGELSDVNATLDWADNPVGSPVHGLTAGYQVQSASSATGPWTVRAGAGAPLTPSQFTDTDLPEGGTRYYRVRAVGRTVEAGTAPAYSAWTEPVAVSRPVPPDTDPPAAPGAPEVTAPDGGTTATLAWTTDGLPGHERDFAGYQVTRSATADGPFTDAGSPRTPQCAAVPDTEQQVRCTLTDGPIAADATPYYRVVAVDQVGNRSAGTVVQLKRLPPPAPKPSTPTGLTATRDDSGGILLDWNDSPPSEVYLYYLFRTTYGSRCASVDTFHTADSYYLDTEPLRKARYCLTVRNFQGGYSDPIWIDVPDEPAPAPQAPDLPTTAGTADGIRVAWSVNDPTAARYEVWRRLETDAVYIKTADLPATTTPEWTDTGAPAGIPACYRTVAVDSAGSRSGFSDDDCAVRPYPEGTARPDRPAGLGARQDGDHAVLSWQPVPGATGYLVYRYWGNAANPGTRIQDQPVTGTTVTDTAAPYPSSNGYYAVVAVDAAGVRSEAAVLPWMGDGYAASMSLAASGSADGVLLTWTWSCQNDWCPAPSSVTIERWNPATQVWDELTSTLPGTAVSHLDTTAAAGATSYYRVQIYGPDGDTPEQLGYGAVPGARPAAPAAS</sequence>
<reference evidence="7 8" key="1">
    <citation type="submission" date="2024-06" db="EMBL/GenBank/DDBJ databases">
        <title>The Natural Products Discovery Center: Release of the First 8490 Sequenced Strains for Exploring Actinobacteria Biosynthetic Diversity.</title>
        <authorList>
            <person name="Kalkreuter E."/>
            <person name="Kautsar S.A."/>
            <person name="Yang D."/>
            <person name="Bader C.D."/>
            <person name="Teijaro C.N."/>
            <person name="Fluegel L."/>
            <person name="Davis C.M."/>
            <person name="Simpson J.R."/>
            <person name="Lauterbach L."/>
            <person name="Steele A.D."/>
            <person name="Gui C."/>
            <person name="Meng S."/>
            <person name="Li G."/>
            <person name="Viehrig K."/>
            <person name="Ye F."/>
            <person name="Su P."/>
            <person name="Kiefer A.F."/>
            <person name="Nichols A."/>
            <person name="Cepeda A.J."/>
            <person name="Yan W."/>
            <person name="Fan B."/>
            <person name="Jiang Y."/>
            <person name="Adhikari A."/>
            <person name="Zheng C.-J."/>
            <person name="Schuster L."/>
            <person name="Cowan T.M."/>
            <person name="Smanski M.J."/>
            <person name="Chevrette M.G."/>
            <person name="De Carvalho L.P.S."/>
            <person name="Shen B."/>
        </authorList>
    </citation>
    <scope>NUCLEOTIDE SEQUENCE [LARGE SCALE GENOMIC DNA]</scope>
    <source>
        <strain evidence="7 8">NPDC033843</strain>
    </source>
</reference>
<feature type="domain" description="PA14" evidence="6">
    <location>
        <begin position="54"/>
        <end position="195"/>
    </location>
</feature>
<dbReference type="InterPro" id="IPR013783">
    <property type="entry name" value="Ig-like_fold"/>
</dbReference>
<feature type="compositionally biased region" description="Pro residues" evidence="3">
    <location>
        <begin position="525"/>
        <end position="536"/>
    </location>
</feature>
<protein>
    <submittedName>
        <fullName evidence="7">PA14 domain-containing protein</fullName>
    </submittedName>
</protein>
<feature type="region of interest" description="Disordered" evidence="3">
    <location>
        <begin position="523"/>
        <end position="548"/>
    </location>
</feature>
<dbReference type="InterPro" id="IPR003961">
    <property type="entry name" value="FN3_dom"/>
</dbReference>
<dbReference type="SMART" id="SM00060">
    <property type="entry name" value="FN3"/>
    <property type="match status" value="5"/>
</dbReference>
<dbReference type="SMART" id="SM00758">
    <property type="entry name" value="PA14"/>
    <property type="match status" value="1"/>
</dbReference>
<gene>
    <name evidence="7" type="ORF">AB0E89_43180</name>
</gene>